<dbReference type="PANTHER" id="PTHR35672:SF1">
    <property type="entry name" value="C-U-EDITING ENZYME APOBEC-4-RELATED"/>
    <property type="match status" value="1"/>
</dbReference>
<reference evidence="1 2" key="1">
    <citation type="journal article" date="2013" name="Proc. Natl. Acad. Sci. U.S.A.">
        <title>The king cobra genome reveals dynamic gene evolution and adaptation in the snake venom system.</title>
        <authorList>
            <person name="Vonk F.J."/>
            <person name="Casewell N.R."/>
            <person name="Henkel C.V."/>
            <person name="Heimberg A.M."/>
            <person name="Jansen H.J."/>
            <person name="McCleary R.J."/>
            <person name="Kerkkamp H.M."/>
            <person name="Vos R.A."/>
            <person name="Guerreiro I."/>
            <person name="Calvete J.J."/>
            <person name="Wuster W."/>
            <person name="Woods A.E."/>
            <person name="Logan J.M."/>
            <person name="Harrison R.A."/>
            <person name="Castoe T.A."/>
            <person name="de Koning A.P."/>
            <person name="Pollock D.D."/>
            <person name="Yandell M."/>
            <person name="Calderon D."/>
            <person name="Renjifo C."/>
            <person name="Currier R.B."/>
            <person name="Salgado D."/>
            <person name="Pla D."/>
            <person name="Sanz L."/>
            <person name="Hyder A.S."/>
            <person name="Ribeiro J.M."/>
            <person name="Arntzen J.W."/>
            <person name="van den Thillart G.E."/>
            <person name="Boetzer M."/>
            <person name="Pirovano W."/>
            <person name="Dirks R.P."/>
            <person name="Spaink H.P."/>
            <person name="Duboule D."/>
            <person name="McGlinn E."/>
            <person name="Kini R.M."/>
            <person name="Richardson M.K."/>
        </authorList>
    </citation>
    <scope>NUCLEOTIDE SEQUENCE</scope>
    <source>
        <tissue evidence="1">Blood</tissue>
    </source>
</reference>
<dbReference type="PANTHER" id="PTHR35672">
    <property type="entry name" value="C-U-EDITING ENZYME APOBEC-4-RELATED"/>
    <property type="match status" value="1"/>
</dbReference>
<evidence type="ECO:0000313" key="2">
    <source>
        <dbReference type="Proteomes" id="UP000018936"/>
    </source>
</evidence>
<dbReference type="AlphaFoldDB" id="V8P8W8"/>
<proteinExistence type="predicted"/>
<accession>V8P8W8</accession>
<comment type="caution">
    <text evidence="1">The sequence shown here is derived from an EMBL/GenBank/DDBJ whole genome shotgun (WGS) entry which is preliminary data.</text>
</comment>
<protein>
    <submittedName>
        <fullName evidence="1">Putative C-&gt;U-editing enzyme APOBEC-4</fullName>
    </submittedName>
</protein>
<sequence>MREINTTVCFAKNDDQNSHSALNNQQLQAHARSQTTSAAWFRIDSGPALGHRPGIEDLWDRSTVHSCQLTEGAHGNCAEPIPTQLLLLPPLLYHTEEDFPMSTWNCEALQSLASMWPQVTLNPLCGGLWHSLLYNFVSSMPQARFYHPILPIRTLADKKNATQIRSITGMKLPFVNTWSQPIYGTSSAAPSLQNYYLSTSNYPAELTSSRLPPKGMPSFHFTPPINTLPPLYKKPRNIVRHTVVGKLACSPAS</sequence>
<feature type="non-terminal residue" evidence="1">
    <location>
        <position position="1"/>
    </location>
</feature>
<evidence type="ECO:0000313" key="1">
    <source>
        <dbReference type="EMBL" id="ETE70332.1"/>
    </source>
</evidence>
<dbReference type="OrthoDB" id="9941981at2759"/>
<dbReference type="InterPro" id="IPR038953">
    <property type="entry name" value="APOBEC4"/>
</dbReference>
<dbReference type="Proteomes" id="UP000018936">
    <property type="component" value="Unassembled WGS sequence"/>
</dbReference>
<keyword evidence="2" id="KW-1185">Reference proteome</keyword>
<dbReference type="EMBL" id="AZIM01000566">
    <property type="protein sequence ID" value="ETE70332.1"/>
    <property type="molecule type" value="Genomic_DNA"/>
</dbReference>
<gene>
    <name evidence="1" type="primary">APOBEC4</name>
    <name evidence="1" type="ORF">L345_03864</name>
</gene>
<name>V8P8W8_OPHHA</name>
<organism evidence="1 2">
    <name type="scientific">Ophiophagus hannah</name>
    <name type="common">King cobra</name>
    <name type="synonym">Naja hannah</name>
    <dbReference type="NCBI Taxonomy" id="8665"/>
    <lineage>
        <taxon>Eukaryota</taxon>
        <taxon>Metazoa</taxon>
        <taxon>Chordata</taxon>
        <taxon>Craniata</taxon>
        <taxon>Vertebrata</taxon>
        <taxon>Euteleostomi</taxon>
        <taxon>Lepidosauria</taxon>
        <taxon>Squamata</taxon>
        <taxon>Bifurcata</taxon>
        <taxon>Unidentata</taxon>
        <taxon>Episquamata</taxon>
        <taxon>Toxicofera</taxon>
        <taxon>Serpentes</taxon>
        <taxon>Colubroidea</taxon>
        <taxon>Elapidae</taxon>
        <taxon>Elapinae</taxon>
        <taxon>Ophiophagus</taxon>
    </lineage>
</organism>